<keyword evidence="3" id="KW-0285">Flavoprotein</keyword>
<dbReference type="InterPro" id="IPR023173">
    <property type="entry name" value="NADPH_Cyt_P450_Rdtase_alpha"/>
</dbReference>
<dbReference type="GO" id="GO:0030586">
    <property type="term" value="F:[methionine synthase] reductase (NADPH) activity"/>
    <property type="evidence" value="ECO:0007669"/>
    <property type="project" value="TreeGrafter"/>
</dbReference>
<keyword evidence="6" id="KW-0521">NADP</keyword>
<keyword evidence="4" id="KW-0288">FMN</keyword>
<dbReference type="PRINTS" id="PR00369">
    <property type="entry name" value="FLAVODOXIN"/>
</dbReference>
<dbReference type="InterPro" id="IPR008254">
    <property type="entry name" value="Flavodoxin/NO_synth"/>
</dbReference>
<keyword evidence="5" id="KW-0274">FAD</keyword>
<accession>A0AAV7J8G1</accession>
<comment type="caution">
    <text evidence="9">The sequence shown here is derived from an EMBL/GenBank/DDBJ whole genome shotgun (WGS) entry which is preliminary data.</text>
</comment>
<dbReference type="PANTHER" id="PTHR19384">
    <property type="entry name" value="NITRIC OXIDE SYNTHASE-RELATED"/>
    <property type="match status" value="1"/>
</dbReference>
<dbReference type="PANTHER" id="PTHR19384:SF84">
    <property type="entry name" value="METHIONINE SYNTHASE REDUCTASE"/>
    <property type="match status" value="1"/>
</dbReference>
<dbReference type="InterPro" id="IPR029039">
    <property type="entry name" value="Flavoprotein-like_sf"/>
</dbReference>
<keyword evidence="7" id="KW-0560">Oxidoreductase</keyword>
<evidence type="ECO:0000259" key="8">
    <source>
        <dbReference type="PROSITE" id="PS50902"/>
    </source>
</evidence>
<dbReference type="SUPFAM" id="SSF63380">
    <property type="entry name" value="Riboflavin synthase domain-like"/>
    <property type="match status" value="1"/>
</dbReference>
<dbReference type="GO" id="GO:0009086">
    <property type="term" value="P:methionine biosynthetic process"/>
    <property type="evidence" value="ECO:0007669"/>
    <property type="project" value="TreeGrafter"/>
</dbReference>
<dbReference type="Pfam" id="PF00258">
    <property type="entry name" value="Flavodoxin_1"/>
    <property type="match status" value="1"/>
</dbReference>
<sequence>MATKEYPPVQILYGSQKGQAQAIAEEVLETGRQEFSLQVDIACLSQPGSFERLKIGGFVVFIVSTTGEGEPPDTVRKFWRLIKNRGLSNNLLSNLRFALLGLGDSNYANFCAMGKNLNQRLLSLGAIPFFAPGFADDGTGLEVVVDPWVDNLWQSFQTFITGNKQEFSDNEPLLDGIIISSKTSPLIVSKQPTNLIGMSEKLESAINQIQLSAIDINNKNGKKRDHVSDSPLLMDSQIPLLRTSISASPVSSNNTSANMDTTNTHYVSTVNTQQYGQLSTPMLQHEYLHLEITDNTAECPSFRAHPIYPHDIISICQLVKANQLTDTVNYPDVNTVIELDIQMHDPFGFQAGDAVGILCPNDEFEVEYLLQRLHLKDKANSLIELSIIPHNKKNGACIPPYIPNICSVKELFLHHLDIRAIPKKVFISSY</sequence>
<dbReference type="EMBL" id="JAKMXF010000365">
    <property type="protein sequence ID" value="KAI6645703.1"/>
    <property type="molecule type" value="Genomic_DNA"/>
</dbReference>
<dbReference type="Proteomes" id="UP001165289">
    <property type="component" value="Unassembled WGS sequence"/>
</dbReference>
<name>A0AAV7J8G1_9METZ</name>
<dbReference type="GO" id="GO:0010181">
    <property type="term" value="F:FMN binding"/>
    <property type="evidence" value="ECO:0007669"/>
    <property type="project" value="InterPro"/>
</dbReference>
<dbReference type="Gene3D" id="3.40.50.360">
    <property type="match status" value="1"/>
</dbReference>
<dbReference type="GO" id="GO:0005829">
    <property type="term" value="C:cytosol"/>
    <property type="evidence" value="ECO:0007669"/>
    <property type="project" value="TreeGrafter"/>
</dbReference>
<gene>
    <name evidence="9" type="ORF">LOD99_12966</name>
</gene>
<dbReference type="InterPro" id="IPR001094">
    <property type="entry name" value="Flavdoxin-like"/>
</dbReference>
<evidence type="ECO:0000256" key="6">
    <source>
        <dbReference type="ARBA" id="ARBA00022857"/>
    </source>
</evidence>
<feature type="domain" description="Flavodoxin-like" evidence="8">
    <location>
        <begin position="9"/>
        <end position="153"/>
    </location>
</feature>
<dbReference type="InterPro" id="IPR003097">
    <property type="entry name" value="CysJ-like_FAD-binding"/>
</dbReference>
<comment type="cofactor">
    <cofactor evidence="2">
        <name>FAD</name>
        <dbReference type="ChEBI" id="CHEBI:57692"/>
    </cofactor>
</comment>
<organism evidence="9 10">
    <name type="scientific">Oopsacas minuta</name>
    <dbReference type="NCBI Taxonomy" id="111878"/>
    <lineage>
        <taxon>Eukaryota</taxon>
        <taxon>Metazoa</taxon>
        <taxon>Porifera</taxon>
        <taxon>Hexactinellida</taxon>
        <taxon>Hexasterophora</taxon>
        <taxon>Lyssacinosida</taxon>
        <taxon>Leucopsacidae</taxon>
        <taxon>Oopsacas</taxon>
    </lineage>
</organism>
<evidence type="ECO:0000256" key="4">
    <source>
        <dbReference type="ARBA" id="ARBA00022643"/>
    </source>
</evidence>
<dbReference type="PROSITE" id="PS50902">
    <property type="entry name" value="FLAVODOXIN_LIKE"/>
    <property type="match status" value="1"/>
</dbReference>
<dbReference type="InterPro" id="IPR017938">
    <property type="entry name" value="Riboflavin_synthase-like_b-brl"/>
</dbReference>
<keyword evidence="10" id="KW-1185">Reference proteome</keyword>
<dbReference type="Gene3D" id="1.20.990.10">
    <property type="entry name" value="NADPH-cytochrome p450 Reductase, Chain A, domain 3"/>
    <property type="match status" value="1"/>
</dbReference>
<dbReference type="Pfam" id="PF00667">
    <property type="entry name" value="FAD_binding_1"/>
    <property type="match status" value="1"/>
</dbReference>
<evidence type="ECO:0000256" key="3">
    <source>
        <dbReference type="ARBA" id="ARBA00022630"/>
    </source>
</evidence>
<evidence type="ECO:0000313" key="9">
    <source>
        <dbReference type="EMBL" id="KAI6645703.1"/>
    </source>
</evidence>
<dbReference type="SUPFAM" id="SSF52218">
    <property type="entry name" value="Flavoproteins"/>
    <property type="match status" value="1"/>
</dbReference>
<comment type="cofactor">
    <cofactor evidence="1">
        <name>FMN</name>
        <dbReference type="ChEBI" id="CHEBI:58210"/>
    </cofactor>
</comment>
<dbReference type="FunFam" id="3.40.50.360:FF:000059">
    <property type="entry name" value="5-methyltetrahydrofolate-homocysteine methyltransferase reductase"/>
    <property type="match status" value="1"/>
</dbReference>
<evidence type="ECO:0000256" key="7">
    <source>
        <dbReference type="ARBA" id="ARBA00023002"/>
    </source>
</evidence>
<evidence type="ECO:0000313" key="10">
    <source>
        <dbReference type="Proteomes" id="UP001165289"/>
    </source>
</evidence>
<proteinExistence type="predicted"/>
<evidence type="ECO:0000256" key="5">
    <source>
        <dbReference type="ARBA" id="ARBA00022827"/>
    </source>
</evidence>
<evidence type="ECO:0000256" key="1">
    <source>
        <dbReference type="ARBA" id="ARBA00001917"/>
    </source>
</evidence>
<dbReference type="GO" id="GO:0050667">
    <property type="term" value="P:homocysteine metabolic process"/>
    <property type="evidence" value="ECO:0007669"/>
    <property type="project" value="TreeGrafter"/>
</dbReference>
<dbReference type="AlphaFoldDB" id="A0AAV7J8G1"/>
<reference evidence="9 10" key="1">
    <citation type="journal article" date="2023" name="BMC Biol.">
        <title>The compact genome of the sponge Oopsacas minuta (Hexactinellida) is lacking key metazoan core genes.</title>
        <authorList>
            <person name="Santini S."/>
            <person name="Schenkelaars Q."/>
            <person name="Jourda C."/>
            <person name="Duchesne M."/>
            <person name="Belahbib H."/>
            <person name="Rocher C."/>
            <person name="Selva M."/>
            <person name="Riesgo A."/>
            <person name="Vervoort M."/>
            <person name="Leys S.P."/>
            <person name="Kodjabachian L."/>
            <person name="Le Bivic A."/>
            <person name="Borchiellini C."/>
            <person name="Claverie J.M."/>
            <person name="Renard E."/>
        </authorList>
    </citation>
    <scope>NUCLEOTIDE SEQUENCE [LARGE SCALE GENOMIC DNA]</scope>
    <source>
        <strain evidence="9">SPO-2</strain>
    </source>
</reference>
<dbReference type="GO" id="GO:0050660">
    <property type="term" value="F:flavin adenine dinucleotide binding"/>
    <property type="evidence" value="ECO:0007669"/>
    <property type="project" value="TreeGrafter"/>
</dbReference>
<evidence type="ECO:0000256" key="2">
    <source>
        <dbReference type="ARBA" id="ARBA00001974"/>
    </source>
</evidence>
<protein>
    <submittedName>
        <fullName evidence="9">NADPH--cytochrome P450 reductase</fullName>
    </submittedName>
</protein>